<dbReference type="PROSITE" id="PS00059">
    <property type="entry name" value="ADH_ZINC"/>
    <property type="match status" value="1"/>
</dbReference>
<keyword evidence="4 7" id="KW-0862">Zinc</keyword>
<dbReference type="GO" id="GO:0016616">
    <property type="term" value="F:oxidoreductase activity, acting on the CH-OH group of donors, NAD or NADP as acceptor"/>
    <property type="evidence" value="ECO:0007669"/>
    <property type="project" value="UniProtKB-ARBA"/>
</dbReference>
<dbReference type="RefSeq" id="WP_330929291.1">
    <property type="nucleotide sequence ID" value="NZ_CP119075.1"/>
</dbReference>
<dbReference type="AlphaFoldDB" id="A0AAF0CPL3"/>
<protein>
    <submittedName>
        <fullName evidence="9">Galactitol-1-phosphate 5-dehydrogenase</fullName>
    </submittedName>
</protein>
<evidence type="ECO:0000256" key="6">
    <source>
        <dbReference type="ARBA" id="ARBA00023027"/>
    </source>
</evidence>
<dbReference type="PANTHER" id="PTHR43401:SF2">
    <property type="entry name" value="L-THREONINE 3-DEHYDROGENASE"/>
    <property type="match status" value="1"/>
</dbReference>
<dbReference type="CDD" id="cd08236">
    <property type="entry name" value="sugar_DH"/>
    <property type="match status" value="1"/>
</dbReference>
<dbReference type="InterPro" id="IPR013154">
    <property type="entry name" value="ADH-like_N"/>
</dbReference>
<dbReference type="InterPro" id="IPR002328">
    <property type="entry name" value="ADH_Zn_CS"/>
</dbReference>
<evidence type="ECO:0000256" key="2">
    <source>
        <dbReference type="ARBA" id="ARBA00008072"/>
    </source>
</evidence>
<reference evidence="9" key="1">
    <citation type="submission" date="2023-03" db="EMBL/GenBank/DDBJ databases">
        <title>Lomoglobus Profundus gen. nov., sp. nov., a novel member of the phylum Verrucomicrobia, isolated from deep-marine sediment of South China Sea.</title>
        <authorList>
            <person name="Ahmad T."/>
            <person name="Ishaq S.E."/>
            <person name="Wang F."/>
        </authorList>
    </citation>
    <scope>NUCLEOTIDE SEQUENCE</scope>
    <source>
        <strain evidence="9">LMO-M01</strain>
    </source>
</reference>
<dbReference type="Pfam" id="PF08240">
    <property type="entry name" value="ADH_N"/>
    <property type="match status" value="1"/>
</dbReference>
<dbReference type="SUPFAM" id="SSF51735">
    <property type="entry name" value="NAD(P)-binding Rossmann-fold domains"/>
    <property type="match status" value="1"/>
</dbReference>
<keyword evidence="5" id="KW-0560">Oxidoreductase</keyword>
<gene>
    <name evidence="9" type="ORF">PXH66_00590</name>
</gene>
<sequence>MKALLLTAPSRLEMVDHPTPVPAADEVQLRIRACGICGSDIHGWDGSSGRRQVPLIMGHEAAGEISQVGAAVTDWAVGDRVTFDSTVYCGTCPACRRGAVNLCTDRRVVGVSPGTYRQHGAFAEYLTVPARILYRLPASLSFEQAAFAEPVSIAQHALTRADISPTDSAVVIGSGMIGLLVIQSLRAAGVSRIIAVDREATRLDHARALGATETVEVTTGDPVATIHDYTDGHGADVVFEVVGIEPTVKLAIAAARLGGKVVLVGNLAPEVTFPLQHAVTRELTILGSCGSAGEYPASLELIASGAIQVEPMISAVVPLADGAAWFAKLSTPEGGAHLKVILQP</sequence>
<keyword evidence="6" id="KW-0520">NAD</keyword>
<dbReference type="InterPro" id="IPR020843">
    <property type="entry name" value="ER"/>
</dbReference>
<feature type="domain" description="Enoyl reductase (ER)" evidence="8">
    <location>
        <begin position="7"/>
        <end position="342"/>
    </location>
</feature>
<dbReference type="Pfam" id="PF00107">
    <property type="entry name" value="ADH_zinc_N"/>
    <property type="match status" value="1"/>
</dbReference>
<evidence type="ECO:0000313" key="10">
    <source>
        <dbReference type="Proteomes" id="UP001218638"/>
    </source>
</evidence>
<evidence type="ECO:0000256" key="5">
    <source>
        <dbReference type="ARBA" id="ARBA00023002"/>
    </source>
</evidence>
<keyword evidence="3 7" id="KW-0479">Metal-binding</keyword>
<dbReference type="Proteomes" id="UP001218638">
    <property type="component" value="Chromosome"/>
</dbReference>
<dbReference type="InterPro" id="IPR050129">
    <property type="entry name" value="Zn_alcohol_dh"/>
</dbReference>
<dbReference type="GO" id="GO:0008270">
    <property type="term" value="F:zinc ion binding"/>
    <property type="evidence" value="ECO:0007669"/>
    <property type="project" value="InterPro"/>
</dbReference>
<proteinExistence type="inferred from homology"/>
<dbReference type="FunFam" id="3.40.50.720:FF:000068">
    <property type="entry name" value="Sorbitol dehydrogenase"/>
    <property type="match status" value="1"/>
</dbReference>
<evidence type="ECO:0000256" key="4">
    <source>
        <dbReference type="ARBA" id="ARBA00022833"/>
    </source>
</evidence>
<evidence type="ECO:0000256" key="7">
    <source>
        <dbReference type="RuleBase" id="RU361277"/>
    </source>
</evidence>
<dbReference type="SUPFAM" id="SSF50129">
    <property type="entry name" value="GroES-like"/>
    <property type="match status" value="1"/>
</dbReference>
<evidence type="ECO:0000256" key="1">
    <source>
        <dbReference type="ARBA" id="ARBA00001947"/>
    </source>
</evidence>
<keyword evidence="10" id="KW-1185">Reference proteome</keyword>
<dbReference type="Gene3D" id="3.90.180.10">
    <property type="entry name" value="Medium-chain alcohol dehydrogenases, catalytic domain"/>
    <property type="match status" value="1"/>
</dbReference>
<evidence type="ECO:0000259" key="8">
    <source>
        <dbReference type="SMART" id="SM00829"/>
    </source>
</evidence>
<dbReference type="InterPro" id="IPR011032">
    <property type="entry name" value="GroES-like_sf"/>
</dbReference>
<dbReference type="Gene3D" id="3.40.50.720">
    <property type="entry name" value="NAD(P)-binding Rossmann-like Domain"/>
    <property type="match status" value="1"/>
</dbReference>
<name>A0AAF0CPL3_9BACT</name>
<evidence type="ECO:0000313" key="9">
    <source>
        <dbReference type="EMBL" id="WED65344.1"/>
    </source>
</evidence>
<accession>A0AAF0CPL3</accession>
<comment type="similarity">
    <text evidence="2 7">Belongs to the zinc-containing alcohol dehydrogenase family.</text>
</comment>
<organism evidence="9 10">
    <name type="scientific">Synoicihabitans lomoniglobus</name>
    <dbReference type="NCBI Taxonomy" id="2909285"/>
    <lineage>
        <taxon>Bacteria</taxon>
        <taxon>Pseudomonadati</taxon>
        <taxon>Verrucomicrobiota</taxon>
        <taxon>Opitutia</taxon>
        <taxon>Opitutales</taxon>
        <taxon>Opitutaceae</taxon>
        <taxon>Synoicihabitans</taxon>
    </lineage>
</organism>
<dbReference type="SMART" id="SM00829">
    <property type="entry name" value="PKS_ER"/>
    <property type="match status" value="1"/>
</dbReference>
<evidence type="ECO:0000256" key="3">
    <source>
        <dbReference type="ARBA" id="ARBA00022723"/>
    </source>
</evidence>
<dbReference type="PANTHER" id="PTHR43401">
    <property type="entry name" value="L-THREONINE 3-DEHYDROGENASE"/>
    <property type="match status" value="1"/>
</dbReference>
<dbReference type="InterPro" id="IPR036291">
    <property type="entry name" value="NAD(P)-bd_dom_sf"/>
</dbReference>
<comment type="cofactor">
    <cofactor evidence="1 7">
        <name>Zn(2+)</name>
        <dbReference type="ChEBI" id="CHEBI:29105"/>
    </cofactor>
</comment>
<dbReference type="KEGG" id="slom:PXH66_00590"/>
<dbReference type="EMBL" id="CP119075">
    <property type="protein sequence ID" value="WED65344.1"/>
    <property type="molecule type" value="Genomic_DNA"/>
</dbReference>
<dbReference type="InterPro" id="IPR013149">
    <property type="entry name" value="ADH-like_C"/>
</dbReference>